<name>A0ABN8ZNH8_RANTA</name>
<feature type="compositionally biased region" description="Polar residues" evidence="1">
    <location>
        <begin position="80"/>
        <end position="91"/>
    </location>
</feature>
<feature type="region of interest" description="Disordered" evidence="1">
    <location>
        <begin position="79"/>
        <end position="120"/>
    </location>
</feature>
<protein>
    <submittedName>
        <fullName evidence="2">Uncharacterized protein</fullName>
    </submittedName>
</protein>
<sequence>MVVTGSPGMEFETQGCHEILGFFPGVPGCRGWVAWGGSRIPSHLTPAKAIVAEKANLDLELLITVKNHLELQRLQDETLHTSLSQSRTVQPRSELKSLPGAERSQLRHPPRPLRAPGHPG</sequence>
<dbReference type="EMBL" id="OX459940">
    <property type="protein sequence ID" value="CAI9174531.1"/>
    <property type="molecule type" value="Genomic_DNA"/>
</dbReference>
<evidence type="ECO:0000256" key="1">
    <source>
        <dbReference type="SAM" id="MobiDB-lite"/>
    </source>
</evidence>
<organism evidence="2 3">
    <name type="scientific">Rangifer tarandus platyrhynchus</name>
    <name type="common">Svalbard reindeer</name>
    <dbReference type="NCBI Taxonomy" id="3082113"/>
    <lineage>
        <taxon>Eukaryota</taxon>
        <taxon>Metazoa</taxon>
        <taxon>Chordata</taxon>
        <taxon>Craniata</taxon>
        <taxon>Vertebrata</taxon>
        <taxon>Euteleostomi</taxon>
        <taxon>Mammalia</taxon>
        <taxon>Eutheria</taxon>
        <taxon>Laurasiatheria</taxon>
        <taxon>Artiodactyla</taxon>
        <taxon>Ruminantia</taxon>
        <taxon>Pecora</taxon>
        <taxon>Cervidae</taxon>
        <taxon>Odocoileinae</taxon>
        <taxon>Rangifer</taxon>
    </lineage>
</organism>
<reference evidence="2" key="1">
    <citation type="submission" date="2023-04" db="EMBL/GenBank/DDBJ databases">
        <authorList>
            <consortium name="ELIXIR-Norway"/>
        </authorList>
    </citation>
    <scope>NUCLEOTIDE SEQUENCE [LARGE SCALE GENOMIC DNA]</scope>
</reference>
<gene>
    <name evidence="2" type="ORF">MRATA1EN1_LOCUS23493</name>
</gene>
<dbReference type="Proteomes" id="UP001176941">
    <property type="component" value="Chromosome 4"/>
</dbReference>
<accession>A0ABN8ZNH8</accession>
<evidence type="ECO:0000313" key="3">
    <source>
        <dbReference type="Proteomes" id="UP001176941"/>
    </source>
</evidence>
<proteinExistence type="predicted"/>
<keyword evidence="3" id="KW-1185">Reference proteome</keyword>
<evidence type="ECO:0000313" key="2">
    <source>
        <dbReference type="EMBL" id="CAI9174531.1"/>
    </source>
</evidence>